<protein>
    <submittedName>
        <fullName evidence="1">Uncharacterized protein</fullName>
    </submittedName>
</protein>
<dbReference type="Proteomes" id="UP001465755">
    <property type="component" value="Unassembled WGS sequence"/>
</dbReference>
<sequence length="149" mass="16468">MIRLASLNCYSFEALEGDSFDTRASLLQRKIGLSDGCTFRLIAKNVTGLLPASKKKLKSDTTLRLEDLIRSYQLLDDRLSGAWRGDPTAMETVREALQATQAQTSSFETIIERCLDLPPSNIAPSAISSLSIERLRRLWSRESSGASVS</sequence>
<dbReference type="AlphaFoldDB" id="A0AAW1NWC2"/>
<evidence type="ECO:0000313" key="2">
    <source>
        <dbReference type="Proteomes" id="UP001465755"/>
    </source>
</evidence>
<accession>A0AAW1NWC2</accession>
<name>A0AAW1NWC2_9CHLO</name>
<proteinExistence type="predicted"/>
<gene>
    <name evidence="1" type="ORF">WJX73_006831</name>
</gene>
<evidence type="ECO:0000313" key="1">
    <source>
        <dbReference type="EMBL" id="KAK9801403.1"/>
    </source>
</evidence>
<keyword evidence="2" id="KW-1185">Reference proteome</keyword>
<reference evidence="1 2" key="1">
    <citation type="journal article" date="2024" name="Nat. Commun.">
        <title>Phylogenomics reveals the evolutionary origins of lichenization in chlorophyte algae.</title>
        <authorList>
            <person name="Puginier C."/>
            <person name="Libourel C."/>
            <person name="Otte J."/>
            <person name="Skaloud P."/>
            <person name="Haon M."/>
            <person name="Grisel S."/>
            <person name="Petersen M."/>
            <person name="Berrin J.G."/>
            <person name="Delaux P.M."/>
            <person name="Dal Grande F."/>
            <person name="Keller J."/>
        </authorList>
    </citation>
    <scope>NUCLEOTIDE SEQUENCE [LARGE SCALE GENOMIC DNA]</scope>
    <source>
        <strain evidence="1 2">SAG 2036</strain>
    </source>
</reference>
<comment type="caution">
    <text evidence="1">The sequence shown here is derived from an EMBL/GenBank/DDBJ whole genome shotgun (WGS) entry which is preliminary data.</text>
</comment>
<dbReference type="EMBL" id="JALJOQ010000076">
    <property type="protein sequence ID" value="KAK9801403.1"/>
    <property type="molecule type" value="Genomic_DNA"/>
</dbReference>
<organism evidence="1 2">
    <name type="scientific">Symbiochloris irregularis</name>
    <dbReference type="NCBI Taxonomy" id="706552"/>
    <lineage>
        <taxon>Eukaryota</taxon>
        <taxon>Viridiplantae</taxon>
        <taxon>Chlorophyta</taxon>
        <taxon>core chlorophytes</taxon>
        <taxon>Trebouxiophyceae</taxon>
        <taxon>Trebouxiales</taxon>
        <taxon>Trebouxiaceae</taxon>
        <taxon>Symbiochloris</taxon>
    </lineage>
</organism>